<dbReference type="EMBL" id="HBUE01282411">
    <property type="protein sequence ID" value="CAG6569800.1"/>
    <property type="molecule type" value="Transcribed_RNA"/>
</dbReference>
<feature type="compositionally biased region" description="Basic residues" evidence="1">
    <location>
        <begin position="28"/>
        <end position="38"/>
    </location>
</feature>
<dbReference type="EMBL" id="HBUE01176894">
    <property type="protein sequence ID" value="CAG6518266.1"/>
    <property type="molecule type" value="Transcribed_RNA"/>
</dbReference>
<accession>A0A8D8DV79</accession>
<evidence type="ECO:0000256" key="1">
    <source>
        <dbReference type="SAM" id="MobiDB-lite"/>
    </source>
</evidence>
<proteinExistence type="predicted"/>
<sequence length="175" mass="19376">MVKEAGPGAASPWQRPRPTQMLHGDRGGRRRWNRVLTARHRDGRQVAHPRDGPPVRGPMVRGHRNPWTSETQPGRRWMSRQGARRRGERTGADAVGHRHVGDHLVLGAEAHSAAVSQRAIAEARVVAPERHGRAHEVLLLGLGRDRRGRGQQQPARAARVDGGYVLAATDVLHLR</sequence>
<feature type="compositionally biased region" description="Basic and acidic residues" evidence="1">
    <location>
        <begin position="39"/>
        <end position="53"/>
    </location>
</feature>
<dbReference type="EMBL" id="HBUE01282408">
    <property type="protein sequence ID" value="CAG6569798.1"/>
    <property type="molecule type" value="Transcribed_RNA"/>
</dbReference>
<name>A0A8D8DV79_CULPI</name>
<dbReference type="AlphaFoldDB" id="A0A8D8DV79"/>
<reference evidence="2" key="1">
    <citation type="submission" date="2021-05" db="EMBL/GenBank/DDBJ databases">
        <authorList>
            <person name="Alioto T."/>
            <person name="Alioto T."/>
            <person name="Gomez Garrido J."/>
        </authorList>
    </citation>
    <scope>NUCLEOTIDE SEQUENCE</scope>
</reference>
<organism evidence="2">
    <name type="scientific">Culex pipiens</name>
    <name type="common">House mosquito</name>
    <dbReference type="NCBI Taxonomy" id="7175"/>
    <lineage>
        <taxon>Eukaryota</taxon>
        <taxon>Metazoa</taxon>
        <taxon>Ecdysozoa</taxon>
        <taxon>Arthropoda</taxon>
        <taxon>Hexapoda</taxon>
        <taxon>Insecta</taxon>
        <taxon>Pterygota</taxon>
        <taxon>Neoptera</taxon>
        <taxon>Endopterygota</taxon>
        <taxon>Diptera</taxon>
        <taxon>Nematocera</taxon>
        <taxon>Culicoidea</taxon>
        <taxon>Culicidae</taxon>
        <taxon>Culicinae</taxon>
        <taxon>Culicini</taxon>
        <taxon>Culex</taxon>
        <taxon>Culex</taxon>
    </lineage>
</organism>
<evidence type="ECO:0000313" key="2">
    <source>
        <dbReference type="EMBL" id="CAG6518266.1"/>
    </source>
</evidence>
<dbReference type="EMBL" id="HBUE01128003">
    <property type="protein sequence ID" value="CAG6495268.1"/>
    <property type="molecule type" value="Transcribed_RNA"/>
</dbReference>
<dbReference type="EMBL" id="HBUE01176897">
    <property type="protein sequence ID" value="CAG6518268.1"/>
    <property type="molecule type" value="Transcribed_RNA"/>
</dbReference>
<protein>
    <submittedName>
        <fullName evidence="2">(northern house mosquito) hypothetical protein</fullName>
    </submittedName>
</protein>
<feature type="region of interest" description="Disordered" evidence="1">
    <location>
        <begin position="1"/>
        <end position="94"/>
    </location>
</feature>